<dbReference type="InterPro" id="IPR007235">
    <property type="entry name" value="Glyco_trans_28_C"/>
</dbReference>
<dbReference type="GO" id="GO:0004577">
    <property type="term" value="F:N-acetylglucosaminyldiphosphodolichol N-acetylglucosaminyltransferase activity"/>
    <property type="evidence" value="ECO:0007669"/>
    <property type="project" value="UniProtKB-EC"/>
</dbReference>
<dbReference type="GO" id="GO:0000049">
    <property type="term" value="F:tRNA binding"/>
    <property type="evidence" value="ECO:0007669"/>
    <property type="project" value="TreeGrafter"/>
</dbReference>
<sequence>MLVFVTVGSTRFDSLVQAVLSLPVLSSLRLRGYTELVVQCGNSAFELASSISQGENLIVEREGITVELWKFKPSLDKEYERADLVISHAGSGTILDVLRLGKPLIVVPNPTLLDNHQEELSSLPLHRFRSTIVTAISRKPSKPLIHPPSYHFRHLTVVDLRDCWTSTWDSFELNNFVFEYSIEVATKTSVLILHPRSPRKSMAPKTVATTVVDEDPQEYEDKNVHAIYDEIASHFSSTRYKPWPIISKFISSIETGWVGLDSGTGNGKYLPLPLERPMDIFTIGLDRSINLLRIARHAGESGTMREVVWGDVLGHGWRSGIFDYAISIATIHHLATHERRTLAVKRLLEVVSPKHGRVLIYVWAIEQDEQSKRKIPTGDESDTHLGKDVVVPWVLTKQGGSEGNGGESGQQQVFNRYYHMFAKGELPALVHDAAKLLGIHVGMPSPAGTSPSVTRGVHIVQDGWERSNYYVELKCWEIHR</sequence>
<comment type="catalytic activity">
    <reaction evidence="8">
        <text>an N-acetyl-alpha-D-glucosaminyl-diphospho-di-trans,poly-cis-dolichol + UDP-N-acetyl-alpha-D-glucosamine = an N,N'-diacetylchitobiosyl-diphospho-di-trans,poly-cis-dolichol + UDP + H(+)</text>
        <dbReference type="Rhea" id="RHEA:23380"/>
        <dbReference type="Rhea" id="RHEA-COMP:19507"/>
        <dbReference type="Rhea" id="RHEA-COMP:19510"/>
        <dbReference type="ChEBI" id="CHEBI:15378"/>
        <dbReference type="ChEBI" id="CHEBI:57269"/>
        <dbReference type="ChEBI" id="CHEBI:57705"/>
        <dbReference type="ChEBI" id="CHEBI:58223"/>
        <dbReference type="ChEBI" id="CHEBI:58427"/>
        <dbReference type="EC" id="2.4.1.141"/>
    </reaction>
</comment>
<dbReference type="AlphaFoldDB" id="A0A369JUZ8"/>
<dbReference type="SUPFAM" id="SSF53335">
    <property type="entry name" value="S-adenosyl-L-methionine-dependent methyltransferases"/>
    <property type="match status" value="1"/>
</dbReference>
<dbReference type="Gene3D" id="3.40.50.150">
    <property type="entry name" value="Vaccinia Virus protein VP39"/>
    <property type="match status" value="1"/>
</dbReference>
<reference evidence="12" key="1">
    <citation type="submission" date="2018-04" db="EMBL/GenBank/DDBJ databases">
        <title>Whole genome sequencing of Hypsizygus marmoreus.</title>
        <authorList>
            <person name="Choi I.-G."/>
            <person name="Min B."/>
            <person name="Kim J.-G."/>
            <person name="Kim S."/>
            <person name="Oh Y.-L."/>
            <person name="Kong W.-S."/>
            <person name="Park H."/>
            <person name="Jeong J."/>
            <person name="Song E.-S."/>
        </authorList>
    </citation>
    <scope>NUCLEOTIDE SEQUENCE [LARGE SCALE GENOMIC DNA]</scope>
    <source>
        <strain evidence="12">51987-8</strain>
    </source>
</reference>
<organism evidence="12 13">
    <name type="scientific">Hypsizygus marmoreus</name>
    <name type="common">White beech mushroom</name>
    <name type="synonym">Agaricus marmoreus</name>
    <dbReference type="NCBI Taxonomy" id="39966"/>
    <lineage>
        <taxon>Eukaryota</taxon>
        <taxon>Fungi</taxon>
        <taxon>Dikarya</taxon>
        <taxon>Basidiomycota</taxon>
        <taxon>Agaricomycotina</taxon>
        <taxon>Agaricomycetes</taxon>
        <taxon>Agaricomycetidae</taxon>
        <taxon>Agaricales</taxon>
        <taxon>Tricholomatineae</taxon>
        <taxon>Lyophyllaceae</taxon>
        <taxon>Hypsizygus</taxon>
    </lineage>
</organism>
<gene>
    <name evidence="12" type="primary">trm9</name>
    <name evidence="9" type="synonym">ALG13</name>
    <name evidence="12" type="ORF">Hypma_008709</name>
</gene>
<dbReference type="Gene3D" id="3.40.50.2000">
    <property type="entry name" value="Glycogen Phosphorylase B"/>
    <property type="match status" value="1"/>
</dbReference>
<dbReference type="InterPro" id="IPR051422">
    <property type="entry name" value="AlkB_tRNA_MeTrf/Diox"/>
</dbReference>
<dbReference type="Pfam" id="PF08241">
    <property type="entry name" value="Methyltransf_11"/>
    <property type="match status" value="1"/>
</dbReference>
<dbReference type="EC" id="2.4.1.141" evidence="2 9"/>
<dbReference type="InterPro" id="IPR013216">
    <property type="entry name" value="Methyltransf_11"/>
</dbReference>
<comment type="caution">
    <text evidence="12">The sequence shown here is derived from an EMBL/GenBank/DDBJ whole genome shotgun (WGS) entry which is preliminary data.</text>
</comment>
<comment type="similarity">
    <text evidence="9">Belongs to the glycosyltransferase 28 family.</text>
</comment>
<evidence type="ECO:0000256" key="3">
    <source>
        <dbReference type="ARBA" id="ARBA00017468"/>
    </source>
</evidence>
<dbReference type="GO" id="GO:0005783">
    <property type="term" value="C:endoplasmic reticulum"/>
    <property type="evidence" value="ECO:0007669"/>
    <property type="project" value="UniProtKB-SubCell"/>
</dbReference>
<evidence type="ECO:0000256" key="4">
    <source>
        <dbReference type="ARBA" id="ARBA00022603"/>
    </source>
</evidence>
<dbReference type="GO" id="GO:0030488">
    <property type="term" value="P:tRNA methylation"/>
    <property type="evidence" value="ECO:0007669"/>
    <property type="project" value="TreeGrafter"/>
</dbReference>
<dbReference type="GO" id="GO:0106335">
    <property type="term" value="F:tRNA (5-carboxymethyluridine(34)-5-O)-methyltransferase activity"/>
    <property type="evidence" value="ECO:0007669"/>
    <property type="project" value="TreeGrafter"/>
</dbReference>
<comment type="function">
    <text evidence="6 9">Involved in protein N-glycosylation. Essential for the second step of the dolichol-linked oligosaccharide pathway.</text>
</comment>
<evidence type="ECO:0000256" key="8">
    <source>
        <dbReference type="ARBA" id="ARBA00048184"/>
    </source>
</evidence>
<evidence type="ECO:0000256" key="7">
    <source>
        <dbReference type="ARBA" id="ARBA00032061"/>
    </source>
</evidence>
<evidence type="ECO:0000313" key="13">
    <source>
        <dbReference type="Proteomes" id="UP000076154"/>
    </source>
</evidence>
<evidence type="ECO:0000313" key="12">
    <source>
        <dbReference type="EMBL" id="RDB24185.1"/>
    </source>
</evidence>
<dbReference type="STRING" id="39966.A0A369JUZ8"/>
<dbReference type="EMBL" id="LUEZ02000045">
    <property type="protein sequence ID" value="RDB24185.1"/>
    <property type="molecule type" value="Genomic_DNA"/>
</dbReference>
<keyword evidence="4" id="KW-0489">Methyltransferase</keyword>
<dbReference type="GO" id="GO:0008757">
    <property type="term" value="F:S-adenosylmethionine-dependent methyltransferase activity"/>
    <property type="evidence" value="ECO:0007669"/>
    <property type="project" value="InterPro"/>
</dbReference>
<dbReference type="Pfam" id="PF04101">
    <property type="entry name" value="Glyco_tran_28_C"/>
    <property type="match status" value="1"/>
</dbReference>
<keyword evidence="9" id="KW-0328">Glycosyltransferase</keyword>
<protein>
    <recommendedName>
        <fullName evidence="3 9">UDP-N-acetylglucosamine transferase subunit ALG13</fullName>
        <ecNumber evidence="2 9">2.4.1.141</ecNumber>
    </recommendedName>
    <alternativeName>
        <fullName evidence="7 9">Asparagine-linked glycosylation protein 13</fullName>
    </alternativeName>
</protein>
<keyword evidence="9" id="KW-0256">Endoplasmic reticulum</keyword>
<evidence type="ECO:0000256" key="9">
    <source>
        <dbReference type="RuleBase" id="RU362128"/>
    </source>
</evidence>
<evidence type="ECO:0000259" key="10">
    <source>
        <dbReference type="Pfam" id="PF04101"/>
    </source>
</evidence>
<dbReference type="OrthoDB" id="271595at2759"/>
<keyword evidence="5 9" id="KW-0808">Transferase</keyword>
<dbReference type="InParanoid" id="A0A369JUZ8"/>
<dbReference type="GO" id="GO:0002098">
    <property type="term" value="P:tRNA wobble uridine modification"/>
    <property type="evidence" value="ECO:0007669"/>
    <property type="project" value="TreeGrafter"/>
</dbReference>
<dbReference type="PANTHER" id="PTHR13069">
    <property type="entry name" value="ALKYLATED DNA REPAIR PROTEIN ALKB HOMOLOG 8"/>
    <property type="match status" value="1"/>
</dbReference>
<comment type="subcellular location">
    <subcellularLocation>
        <location evidence="9">Endoplasmic reticulum</location>
    </subcellularLocation>
</comment>
<dbReference type="FunCoup" id="A0A369JUZ8">
    <property type="interactions" value="409"/>
</dbReference>
<evidence type="ECO:0000256" key="1">
    <source>
        <dbReference type="ARBA" id="ARBA00011198"/>
    </source>
</evidence>
<name>A0A369JUZ8_HYPMA</name>
<accession>A0A369JUZ8</accession>
<keyword evidence="13" id="KW-1185">Reference proteome</keyword>
<feature type="domain" description="Glycosyl transferase family 28 C-terminal" evidence="10">
    <location>
        <begin position="3"/>
        <end position="121"/>
    </location>
</feature>
<dbReference type="PANTHER" id="PTHR13069:SF21">
    <property type="entry name" value="ALKYLATED DNA REPAIR PROTEIN ALKB HOMOLOG 8"/>
    <property type="match status" value="1"/>
</dbReference>
<dbReference type="InterPro" id="IPR029063">
    <property type="entry name" value="SAM-dependent_MTases_sf"/>
</dbReference>
<feature type="domain" description="Methyltransferase type 11" evidence="11">
    <location>
        <begin position="260"/>
        <end position="348"/>
    </location>
</feature>
<comment type="subunit">
    <text evidence="1 9">Heterodimer with ALG14 to form a functional enzyme.</text>
</comment>
<evidence type="ECO:0000259" key="11">
    <source>
        <dbReference type="Pfam" id="PF08241"/>
    </source>
</evidence>
<dbReference type="SUPFAM" id="SSF53756">
    <property type="entry name" value="UDP-Glycosyltransferase/glycogen phosphorylase"/>
    <property type="match status" value="1"/>
</dbReference>
<proteinExistence type="inferred from homology"/>
<dbReference type="Proteomes" id="UP000076154">
    <property type="component" value="Unassembled WGS sequence"/>
</dbReference>
<evidence type="ECO:0000256" key="2">
    <source>
        <dbReference type="ARBA" id="ARBA00012614"/>
    </source>
</evidence>
<evidence type="ECO:0000256" key="5">
    <source>
        <dbReference type="ARBA" id="ARBA00022679"/>
    </source>
</evidence>
<dbReference type="GO" id="GO:0005634">
    <property type="term" value="C:nucleus"/>
    <property type="evidence" value="ECO:0007669"/>
    <property type="project" value="TreeGrafter"/>
</dbReference>
<evidence type="ECO:0000256" key="6">
    <source>
        <dbReference type="ARBA" id="ARBA00024804"/>
    </source>
</evidence>